<feature type="transmembrane region" description="Helical" evidence="8">
    <location>
        <begin position="94"/>
        <end position="125"/>
    </location>
</feature>
<comment type="subcellular location">
    <subcellularLocation>
        <location evidence="1">Cell membrane</location>
        <topology evidence="1">Multi-pass membrane protein</topology>
    </subcellularLocation>
</comment>
<reference evidence="9 10" key="1">
    <citation type="submission" date="2021-03" db="EMBL/GenBank/DDBJ databases">
        <authorList>
            <person name="So Y."/>
        </authorList>
    </citation>
    <scope>NUCLEOTIDE SEQUENCE [LARGE SCALE GENOMIC DNA]</scope>
    <source>
        <strain evidence="9 10">PWR1</strain>
    </source>
</reference>
<dbReference type="EMBL" id="JAGIYZ010000038">
    <property type="protein sequence ID" value="MBP0466820.1"/>
    <property type="molecule type" value="Genomic_DNA"/>
</dbReference>
<evidence type="ECO:0000256" key="2">
    <source>
        <dbReference type="ARBA" id="ARBA00022475"/>
    </source>
</evidence>
<feature type="transmembrane region" description="Helical" evidence="8">
    <location>
        <begin position="302"/>
        <end position="330"/>
    </location>
</feature>
<keyword evidence="6 8" id="KW-0472">Membrane</keyword>
<dbReference type="Proteomes" id="UP000680815">
    <property type="component" value="Unassembled WGS sequence"/>
</dbReference>
<keyword evidence="4 8" id="KW-0812">Transmembrane</keyword>
<comment type="caution">
    <text evidence="9">The sequence shown here is derived from an EMBL/GenBank/DDBJ whole genome shotgun (WGS) entry which is preliminary data.</text>
</comment>
<evidence type="ECO:0000313" key="10">
    <source>
        <dbReference type="Proteomes" id="UP000680815"/>
    </source>
</evidence>
<protein>
    <submittedName>
        <fullName evidence="9">DUF2029 domain-containing protein</fullName>
    </submittedName>
</protein>
<evidence type="ECO:0000313" key="9">
    <source>
        <dbReference type="EMBL" id="MBP0466820.1"/>
    </source>
</evidence>
<evidence type="ECO:0000256" key="4">
    <source>
        <dbReference type="ARBA" id="ARBA00022692"/>
    </source>
</evidence>
<feature type="transmembrane region" description="Helical" evidence="8">
    <location>
        <begin position="131"/>
        <end position="148"/>
    </location>
</feature>
<feature type="transmembrane region" description="Helical" evidence="8">
    <location>
        <begin position="350"/>
        <end position="380"/>
    </location>
</feature>
<dbReference type="Pfam" id="PF09594">
    <property type="entry name" value="GT87"/>
    <property type="match status" value="1"/>
</dbReference>
<dbReference type="InterPro" id="IPR018584">
    <property type="entry name" value="GT87"/>
</dbReference>
<dbReference type="RefSeq" id="WP_209354207.1">
    <property type="nucleotide sequence ID" value="NZ_JAGIYZ010000038.1"/>
</dbReference>
<sequence length="391" mass="40408">MNAATGWLTPERLRVYGIAWAIVAFAIFVDTALTLAGRGSPPGDADFLSFRAAAELAWQGRPEAAWDRDAHAAAQTALQGAPGRYYAFFYPPSFLLVCLPLALLPLLPAFAAFVAATGAALFALLRAWLPGAGWVGGMLLVAAPVTVLNALHGQNGFLTAALLAAAGLAMDRRPAIAGAALASLAFKPQLGLLVIPALLAARRWAALGWAVAVGLGWVAATLLAFGPGVWFAFLERLPGAGDAVAQGVLEPWQLQSLFGLLRGIGIGPAAAGVVQGAATLGAIGAVAWMLRRRPGGRAEMAAVAAGAPITTPFVFVYDLTLLLLPMAWILAEARRDGFLRWEKAGLVAAYFIPAASIVAGLSVAIGFGALAPAIMLALVLRRIGRAPGARE</sequence>
<evidence type="ECO:0000256" key="5">
    <source>
        <dbReference type="ARBA" id="ARBA00022989"/>
    </source>
</evidence>
<keyword evidence="10" id="KW-1185">Reference proteome</keyword>
<comment type="similarity">
    <text evidence="7">Belongs to the glycosyltransferase 87 family.</text>
</comment>
<accession>A0ABS4AZL1</accession>
<evidence type="ECO:0000256" key="7">
    <source>
        <dbReference type="ARBA" id="ARBA00024033"/>
    </source>
</evidence>
<evidence type="ECO:0000256" key="6">
    <source>
        <dbReference type="ARBA" id="ARBA00023136"/>
    </source>
</evidence>
<evidence type="ECO:0000256" key="1">
    <source>
        <dbReference type="ARBA" id="ARBA00004651"/>
    </source>
</evidence>
<gene>
    <name evidence="9" type="ORF">J5Y09_23025</name>
</gene>
<name>A0ABS4AZL1_9PROT</name>
<evidence type="ECO:0000256" key="3">
    <source>
        <dbReference type="ARBA" id="ARBA00022679"/>
    </source>
</evidence>
<keyword evidence="3" id="KW-0808">Transferase</keyword>
<keyword evidence="5 8" id="KW-1133">Transmembrane helix</keyword>
<proteinExistence type="inferred from homology"/>
<feature type="transmembrane region" description="Helical" evidence="8">
    <location>
        <begin position="15"/>
        <end position="36"/>
    </location>
</feature>
<organism evidence="9 10">
    <name type="scientific">Roseomonas nitratireducens</name>
    <dbReference type="NCBI Taxonomy" id="2820810"/>
    <lineage>
        <taxon>Bacteria</taxon>
        <taxon>Pseudomonadati</taxon>
        <taxon>Pseudomonadota</taxon>
        <taxon>Alphaproteobacteria</taxon>
        <taxon>Acetobacterales</taxon>
        <taxon>Roseomonadaceae</taxon>
        <taxon>Roseomonas</taxon>
    </lineage>
</organism>
<evidence type="ECO:0000256" key="8">
    <source>
        <dbReference type="SAM" id="Phobius"/>
    </source>
</evidence>
<feature type="transmembrane region" description="Helical" evidence="8">
    <location>
        <begin position="206"/>
        <end position="233"/>
    </location>
</feature>
<feature type="transmembrane region" description="Helical" evidence="8">
    <location>
        <begin position="176"/>
        <end position="199"/>
    </location>
</feature>
<feature type="transmembrane region" description="Helical" evidence="8">
    <location>
        <begin position="266"/>
        <end position="290"/>
    </location>
</feature>
<keyword evidence="2" id="KW-1003">Cell membrane</keyword>